<dbReference type="InterPro" id="IPR005265">
    <property type="entry name" value="HemJ-like"/>
</dbReference>
<feature type="transmembrane region" description="Helical" evidence="15">
    <location>
        <begin position="12"/>
        <end position="31"/>
    </location>
</feature>
<evidence type="ECO:0000256" key="11">
    <source>
        <dbReference type="ARBA" id="ARBA00023004"/>
    </source>
</evidence>
<keyword evidence="8 14" id="KW-0479">Metal-binding</keyword>
<evidence type="ECO:0000313" key="17">
    <source>
        <dbReference type="Proteomes" id="UP000197783"/>
    </source>
</evidence>
<dbReference type="GO" id="GO:0046872">
    <property type="term" value="F:metal ion binding"/>
    <property type="evidence" value="ECO:0007669"/>
    <property type="project" value="UniProtKB-UniRule"/>
</dbReference>
<keyword evidence="5 14" id="KW-1003">Cell membrane</keyword>
<comment type="subcellular location">
    <subcellularLocation>
        <location evidence="1">Cell membrane</location>
        <topology evidence="1">Multi-pass membrane protein</topology>
    </subcellularLocation>
</comment>
<comment type="catalytic activity">
    <reaction evidence="13 14">
        <text>protoporphyrinogen IX + 3 A = protoporphyrin IX + 3 AH2</text>
        <dbReference type="Rhea" id="RHEA:62000"/>
        <dbReference type="ChEBI" id="CHEBI:13193"/>
        <dbReference type="ChEBI" id="CHEBI:17499"/>
        <dbReference type="ChEBI" id="CHEBI:57306"/>
        <dbReference type="ChEBI" id="CHEBI:57307"/>
    </reaction>
</comment>
<dbReference type="GO" id="GO:0070818">
    <property type="term" value="F:protoporphyrinogen oxidase activity"/>
    <property type="evidence" value="ECO:0007669"/>
    <property type="project" value="UniProtKB-UniRule"/>
</dbReference>
<evidence type="ECO:0000256" key="1">
    <source>
        <dbReference type="ARBA" id="ARBA00004651"/>
    </source>
</evidence>
<name>A0A245ZEY1_9SPHN</name>
<dbReference type="RefSeq" id="WP_088335067.1">
    <property type="nucleotide sequence ID" value="NZ_NBBJ01000006.1"/>
</dbReference>
<dbReference type="EMBL" id="NBBJ01000006">
    <property type="protein sequence ID" value="OWK28312.1"/>
    <property type="molecule type" value="Genomic_DNA"/>
</dbReference>
<feature type="transmembrane region" description="Helical" evidence="15">
    <location>
        <begin position="117"/>
        <end position="136"/>
    </location>
</feature>
<dbReference type="GO" id="GO:0006782">
    <property type="term" value="P:protoporphyrinogen IX biosynthetic process"/>
    <property type="evidence" value="ECO:0007669"/>
    <property type="project" value="UniProtKB-UniRule"/>
</dbReference>
<dbReference type="PANTHER" id="PTHR40255:SF1">
    <property type="entry name" value="PROTOPORPHYRINOGEN IX OXIDASE"/>
    <property type="match status" value="1"/>
</dbReference>
<keyword evidence="12 14" id="KW-0472">Membrane</keyword>
<dbReference type="GO" id="GO:0005886">
    <property type="term" value="C:plasma membrane"/>
    <property type="evidence" value="ECO:0007669"/>
    <property type="project" value="UniProtKB-SubCell"/>
</dbReference>
<evidence type="ECO:0000256" key="6">
    <source>
        <dbReference type="ARBA" id="ARBA00022617"/>
    </source>
</evidence>
<comment type="function">
    <text evidence="14">Catalyzes the oxidation of protoporphyrinogen IX to protoporphyrin IX.</text>
</comment>
<keyword evidence="10" id="KW-0560">Oxidoreductase</keyword>
<dbReference type="OrthoDB" id="7570050at2"/>
<evidence type="ECO:0000256" key="7">
    <source>
        <dbReference type="ARBA" id="ARBA00022692"/>
    </source>
</evidence>
<keyword evidence="7 15" id="KW-0812">Transmembrane</keyword>
<evidence type="ECO:0000256" key="8">
    <source>
        <dbReference type="ARBA" id="ARBA00022723"/>
    </source>
</evidence>
<keyword evidence="9 15" id="KW-1133">Transmembrane helix</keyword>
<evidence type="ECO:0000256" key="5">
    <source>
        <dbReference type="ARBA" id="ARBA00022475"/>
    </source>
</evidence>
<dbReference type="EC" id="1.3.99.-" evidence="14"/>
<dbReference type="Pfam" id="PF03653">
    <property type="entry name" value="UPF0093"/>
    <property type="match status" value="1"/>
</dbReference>
<organism evidence="16 17">
    <name type="scientific">Sphingomonas mucosissima</name>
    <dbReference type="NCBI Taxonomy" id="370959"/>
    <lineage>
        <taxon>Bacteria</taxon>
        <taxon>Pseudomonadati</taxon>
        <taxon>Pseudomonadota</taxon>
        <taxon>Alphaproteobacteria</taxon>
        <taxon>Sphingomonadales</taxon>
        <taxon>Sphingomonadaceae</taxon>
        <taxon>Sphingomonas</taxon>
    </lineage>
</organism>
<comment type="pathway">
    <text evidence="2 14">Porphyrin-containing compound metabolism; protoporphyrin-IX biosynthesis; protoporphyrin-IX from protoporphyrinogen-IX: step 1/1.</text>
</comment>
<evidence type="ECO:0000256" key="15">
    <source>
        <dbReference type="SAM" id="Phobius"/>
    </source>
</evidence>
<accession>A0A245ZEY1</accession>
<feature type="transmembrane region" description="Helical" evidence="15">
    <location>
        <begin position="79"/>
        <end position="97"/>
    </location>
</feature>
<evidence type="ECO:0000313" key="16">
    <source>
        <dbReference type="EMBL" id="OWK28312.1"/>
    </source>
</evidence>
<comment type="caution">
    <text evidence="16">The sequence shown here is derived from an EMBL/GenBank/DDBJ whole genome shotgun (WGS) entry which is preliminary data.</text>
</comment>
<proteinExistence type="inferred from homology"/>
<dbReference type="PANTHER" id="PTHR40255">
    <property type="entry name" value="UPF0093 MEMBRANE PROTEIN SLR1790"/>
    <property type="match status" value="1"/>
</dbReference>
<evidence type="ECO:0000256" key="9">
    <source>
        <dbReference type="ARBA" id="ARBA00022989"/>
    </source>
</evidence>
<dbReference type="UniPathway" id="UPA00251">
    <property type="reaction ID" value="UER00324"/>
</dbReference>
<keyword evidence="6 14" id="KW-0349">Heme</keyword>
<sequence>MTITILKALHIIALLLWMAGLLSLPLMLARHEEGEHQFRYARIRKFTHYSYTRLVTPAAVIAIAAGTPLIFLRGMFVPWLFAKLALVALLVALHAYVGHVVLKMGEEAGEQPAPPAWPIMIALGVLILGILSLVLMKPPLDAQHLPELLHQPIGRHLPLDEVPN</sequence>
<evidence type="ECO:0000256" key="13">
    <source>
        <dbReference type="ARBA" id="ARBA00048390"/>
    </source>
</evidence>
<protein>
    <recommendedName>
        <fullName evidence="4 14">Protoporphyrinogen IX oxidase</fullName>
        <ecNumber evidence="14">1.3.99.-</ecNumber>
    </recommendedName>
</protein>
<keyword evidence="17" id="KW-1185">Reference proteome</keyword>
<dbReference type="PIRSF" id="PIRSF004638">
    <property type="entry name" value="UCP004638"/>
    <property type="match status" value="1"/>
</dbReference>
<feature type="transmembrane region" description="Helical" evidence="15">
    <location>
        <begin position="51"/>
        <end position="72"/>
    </location>
</feature>
<dbReference type="AlphaFoldDB" id="A0A245ZEY1"/>
<dbReference type="Proteomes" id="UP000197783">
    <property type="component" value="Unassembled WGS sequence"/>
</dbReference>
<evidence type="ECO:0000256" key="12">
    <source>
        <dbReference type="ARBA" id="ARBA00023136"/>
    </source>
</evidence>
<evidence type="ECO:0000256" key="4">
    <source>
        <dbReference type="ARBA" id="ARBA00017504"/>
    </source>
</evidence>
<comment type="similarity">
    <text evidence="3 14">Belongs to the HemJ family.</text>
</comment>
<evidence type="ECO:0000256" key="10">
    <source>
        <dbReference type="ARBA" id="ARBA00023002"/>
    </source>
</evidence>
<evidence type="ECO:0000256" key="14">
    <source>
        <dbReference type="PIRNR" id="PIRNR004638"/>
    </source>
</evidence>
<comment type="cofactor">
    <cofactor evidence="14">
        <name>heme b</name>
        <dbReference type="ChEBI" id="CHEBI:60344"/>
    </cofactor>
    <text evidence="14">Binds 1 heme b (iron(II)-protoporphyrin IX) group per subunit.</text>
</comment>
<evidence type="ECO:0000256" key="3">
    <source>
        <dbReference type="ARBA" id="ARBA00006501"/>
    </source>
</evidence>
<gene>
    <name evidence="16" type="ORF">SPMU_31680</name>
</gene>
<reference evidence="16 17" key="1">
    <citation type="submission" date="2017-03" db="EMBL/GenBank/DDBJ databases">
        <title>Genome sequence of Sphingomonas mucosissima DSM 17494.</title>
        <authorList>
            <person name="Poehlein A."/>
            <person name="Wuebbeler J.H."/>
            <person name="Steinbuechel A."/>
            <person name="Daniel R."/>
        </authorList>
    </citation>
    <scope>NUCLEOTIDE SEQUENCE [LARGE SCALE GENOMIC DNA]</scope>
    <source>
        <strain evidence="16 17">DSM 17494</strain>
    </source>
</reference>
<evidence type="ECO:0000256" key="2">
    <source>
        <dbReference type="ARBA" id="ARBA00005073"/>
    </source>
</evidence>
<keyword evidence="11 14" id="KW-0408">Iron</keyword>